<dbReference type="EMBL" id="PRDK01000004">
    <property type="protein sequence ID" value="MBE8713361.1"/>
    <property type="molecule type" value="Genomic_DNA"/>
</dbReference>
<dbReference type="AlphaFoldDB" id="A0A928UXN6"/>
<dbReference type="Gene3D" id="3.40.390.70">
    <property type="match status" value="1"/>
</dbReference>
<sequence length="470" mass="52711">MIMKKYIYILATILIGFNFGSCTRDNENLAVDLSKYNSDITAQNDVDLWLSKTFVDVYNIETLYRFDRNLIDINKDVSPVYLDRVEPMMTAVLSTFLEPYEKIAGKTFIKQYTPKQFVLLGSPSYNDNGSITLGTADNGRRVVLYEINSLNFSSPAAIKRPIRTIHHEFTHILNQNIVIPPSFEQVSKSDYTADWTGAANTAAVAKSLGFISQYARSSFGEDFAEMVAHLLVEGQVYFDNYCATTNAAAAADLRAKERLVYSYFKDFYNIDFKLLQNEVQSVLKTKYNATDPVDVTTTFPMMLANNKIASITYNPSAAHYATYGQSADFRAVYENFRVAMAASSWVVRNVQFLFASSTKMTFRVEFTQGTGTTVYYGDYDFNMAINNTNGLTTWTKSIPEGAGTTYSNGAIASILVNFERFFLPYLTNRQFVASYLPTGITSTDPLYRTFGGFSVNGAAGNYFYGPIVLK</sequence>
<gene>
    <name evidence="1" type="ORF">C4F49_06695</name>
</gene>
<dbReference type="InterPro" id="IPR030890">
    <property type="entry name" value="LP_HExxH_w_TonB"/>
</dbReference>
<dbReference type="Pfam" id="PF15890">
    <property type="entry name" value="Peptidase_Mx1"/>
    <property type="match status" value="1"/>
</dbReference>
<name>A0A928UXN6_9SPHI</name>
<accession>A0A928UXN6</accession>
<dbReference type="Proteomes" id="UP000616201">
    <property type="component" value="Unassembled WGS sequence"/>
</dbReference>
<dbReference type="SUPFAM" id="SSF55486">
    <property type="entry name" value="Metalloproteases ('zincins'), catalytic domain"/>
    <property type="match status" value="1"/>
</dbReference>
<evidence type="ECO:0008006" key="3">
    <source>
        <dbReference type="Google" id="ProtNLM"/>
    </source>
</evidence>
<organism evidence="1 2">
    <name type="scientific">Sphingobacterium hungaricum</name>
    <dbReference type="NCBI Taxonomy" id="2082723"/>
    <lineage>
        <taxon>Bacteria</taxon>
        <taxon>Pseudomonadati</taxon>
        <taxon>Bacteroidota</taxon>
        <taxon>Sphingobacteriia</taxon>
        <taxon>Sphingobacteriales</taxon>
        <taxon>Sphingobacteriaceae</taxon>
        <taxon>Sphingobacterium</taxon>
    </lineage>
</organism>
<reference evidence="1" key="1">
    <citation type="submission" date="2018-02" db="EMBL/GenBank/DDBJ databases">
        <authorList>
            <person name="Vasarhelyi B.M."/>
            <person name="Deshmukh S."/>
            <person name="Balint B."/>
            <person name="Kukolya J."/>
        </authorList>
    </citation>
    <scope>NUCLEOTIDE SEQUENCE</scope>
    <source>
        <strain evidence="1">KB22</strain>
    </source>
</reference>
<proteinExistence type="predicted"/>
<evidence type="ECO:0000313" key="1">
    <source>
        <dbReference type="EMBL" id="MBE8713361.1"/>
    </source>
</evidence>
<evidence type="ECO:0000313" key="2">
    <source>
        <dbReference type="Proteomes" id="UP000616201"/>
    </source>
</evidence>
<dbReference type="NCBIfam" id="TIGR04549">
    <property type="entry name" value="LP_HExxH_w_tonB"/>
    <property type="match status" value="1"/>
</dbReference>
<protein>
    <recommendedName>
        <fullName evidence="3">Substrate import-associated zinc metallohydrolase lipoprotein</fullName>
    </recommendedName>
</protein>
<keyword evidence="2" id="KW-1185">Reference proteome</keyword>
<comment type="caution">
    <text evidence="1">The sequence shown here is derived from an EMBL/GenBank/DDBJ whole genome shotgun (WGS) entry which is preliminary data.</text>
</comment>